<dbReference type="CDD" id="cd02199">
    <property type="entry name" value="YjgF_YER057c_UK114_like_1"/>
    <property type="match status" value="1"/>
</dbReference>
<dbReference type="PANTHER" id="PTHR43760:SF1">
    <property type="entry name" value="ENDORIBONUCLEASE L-PSP_CHORISMATE MUTASE-LIKE DOMAIN-CONTAINING PROTEIN"/>
    <property type="match status" value="1"/>
</dbReference>
<protein>
    <submittedName>
        <fullName evidence="1">Endoribonuclease L-PSP family protein</fullName>
    </submittedName>
</protein>
<gene>
    <name evidence="1" type="ORF">CFter6_0531</name>
</gene>
<sequence>MDGCSMLMQDVFGEVGRHTRTSLGVASLPFNALIEVDAIFEIREVEN</sequence>
<dbReference type="PANTHER" id="PTHR43760">
    <property type="entry name" value="ENDORIBONUCLEASE-RELATED"/>
    <property type="match status" value="1"/>
</dbReference>
<dbReference type="PATRIC" id="fig|158899.10.peg.547"/>
<dbReference type="InterPro" id="IPR035959">
    <property type="entry name" value="RutC-like_sf"/>
</dbReference>
<evidence type="ECO:0000313" key="1">
    <source>
        <dbReference type="EMBL" id="AMO93260.1"/>
    </source>
</evidence>
<dbReference type="EMBL" id="CP013232">
    <property type="protein sequence ID" value="AMO93260.1"/>
    <property type="molecule type" value="Genomic_DNA"/>
</dbReference>
<dbReference type="Gene3D" id="3.30.1330.40">
    <property type="entry name" value="RutC-like"/>
    <property type="match status" value="1"/>
</dbReference>
<accession>A0A127P5Z3</accession>
<evidence type="ECO:0000313" key="2">
    <source>
        <dbReference type="Proteomes" id="UP000072421"/>
    </source>
</evidence>
<reference evidence="1 2" key="1">
    <citation type="submission" date="2015-11" db="EMBL/GenBank/DDBJ databases">
        <title>Exploring the genomic traits of fungus-feeding bacterial genus Collimonas.</title>
        <authorList>
            <person name="Song C."/>
            <person name="Schmidt R."/>
            <person name="de Jager V."/>
            <person name="Krzyzanowska D."/>
            <person name="Jongedijk E."/>
            <person name="Cankar K."/>
            <person name="Beekwilder J."/>
            <person name="van Veen A."/>
            <person name="de Boer W."/>
            <person name="van Veen J.A."/>
            <person name="Garbeva P."/>
        </authorList>
    </citation>
    <scope>NUCLEOTIDE SEQUENCE [LARGE SCALE GENOMIC DNA]</scope>
    <source>
        <strain evidence="1 2">Ter6</strain>
    </source>
</reference>
<dbReference type="AlphaFoldDB" id="A0A127P5Z3"/>
<dbReference type="Proteomes" id="UP000072421">
    <property type="component" value="Chromosome"/>
</dbReference>
<proteinExistence type="predicted"/>
<dbReference type="InterPro" id="IPR013813">
    <property type="entry name" value="Endoribo_LPSP/chorism_mut-like"/>
</dbReference>
<organism evidence="1">
    <name type="scientific">Collimonas fungivorans</name>
    <dbReference type="NCBI Taxonomy" id="158899"/>
    <lineage>
        <taxon>Bacteria</taxon>
        <taxon>Pseudomonadati</taxon>
        <taxon>Pseudomonadota</taxon>
        <taxon>Betaproteobacteria</taxon>
        <taxon>Burkholderiales</taxon>
        <taxon>Oxalobacteraceae</taxon>
        <taxon>Collimonas</taxon>
    </lineage>
</organism>
<name>A0A127P5Z3_9BURK</name>
<dbReference type="SUPFAM" id="SSF55298">
    <property type="entry name" value="YjgF-like"/>
    <property type="match status" value="1"/>
</dbReference>